<gene>
    <name evidence="3" type="ORF">AAE3_LOCUS3050</name>
</gene>
<dbReference type="GO" id="GO:0032044">
    <property type="term" value="C:DSIF complex"/>
    <property type="evidence" value="ECO:0007669"/>
    <property type="project" value="TreeGrafter"/>
</dbReference>
<proteinExistence type="predicted"/>
<feature type="compositionally biased region" description="Polar residues" evidence="1">
    <location>
        <begin position="509"/>
        <end position="533"/>
    </location>
</feature>
<evidence type="ECO:0000259" key="2">
    <source>
        <dbReference type="Pfam" id="PF03439"/>
    </source>
</evidence>
<dbReference type="GO" id="GO:0006357">
    <property type="term" value="P:regulation of transcription by RNA polymerase II"/>
    <property type="evidence" value="ECO:0007669"/>
    <property type="project" value="InterPro"/>
</dbReference>
<dbReference type="AlphaFoldDB" id="A0A8S0XMU0"/>
<organism evidence="3 4">
    <name type="scientific">Cyclocybe aegerita</name>
    <name type="common">Black poplar mushroom</name>
    <name type="synonym">Agrocybe aegerita</name>
    <dbReference type="NCBI Taxonomy" id="1973307"/>
    <lineage>
        <taxon>Eukaryota</taxon>
        <taxon>Fungi</taxon>
        <taxon>Dikarya</taxon>
        <taxon>Basidiomycota</taxon>
        <taxon>Agaricomycotina</taxon>
        <taxon>Agaricomycetes</taxon>
        <taxon>Agaricomycetidae</taxon>
        <taxon>Agaricales</taxon>
        <taxon>Agaricineae</taxon>
        <taxon>Bolbitiaceae</taxon>
        <taxon>Cyclocybe</taxon>
    </lineage>
</organism>
<dbReference type="Pfam" id="PF03439">
    <property type="entry name" value="Spt5-NGN"/>
    <property type="match status" value="1"/>
</dbReference>
<accession>A0A8S0XMU0</accession>
<dbReference type="Proteomes" id="UP000467700">
    <property type="component" value="Unassembled WGS sequence"/>
</dbReference>
<sequence>MKNVPEQLRQFFDIEAEVDREDFDSDDEEDGLHDDFIDDKELTVCELTVPYPSWNDLQNGDEINDVLAGIMVRSRSYVATAPTHVESSNDLTYIAGRLLSTEDYPLWRVGCRLGLEEEAMFLLLLKAREEHQICSAFTCGSLRGWVYLEALMNPDLIRLLKRTPRIIRTKQGIVRHRIEPSDWLQMLTMTNPDTSMEVNQWVQVLKGTYRGDVGLVVKVESWGVEVLLVPHLVAPNMEPSLKQKRSVVPPKPALFEPNVIKYIYNISPIQQSDGSYTFHGLHFEHGLLWKCYDFHSLTSAVNMPSYFFLLFQASDHPSLHASRFPPPREWIFEQGECVIICSSGKSDVVAVVGTKDLEVDLRAENGTEIFPWLDIRKDGGSTRDHPSSSLKEFKVHMNWLKVTTAPFLLALHAPSQILPLFKDQVPQIGTSVTIFRIGHPYKGHSGVVKNVLCGQPTDSGLRIEMQLTCLDPSKPFPLIIVDYGDVIEATMLFKPNNYKPWPALSQVTTSGRPTPVSATPAWSPSSQPISSTPAWDPSSRMPISSPMSPIATTSSTALPQQELPQHLLLDPHLVGTTLKVIVNSGSYSEKELSVTIDEVNGRVSICHVVYNKSTGLPPEWVSLKHLNATRDNGLLVVIKGEHCSKYI</sequence>
<evidence type="ECO:0000313" key="4">
    <source>
        <dbReference type="Proteomes" id="UP000467700"/>
    </source>
</evidence>
<dbReference type="GO" id="GO:0003729">
    <property type="term" value="F:mRNA binding"/>
    <property type="evidence" value="ECO:0007669"/>
    <property type="project" value="TreeGrafter"/>
</dbReference>
<dbReference type="InterPro" id="IPR005100">
    <property type="entry name" value="NGN-domain"/>
</dbReference>
<dbReference type="PANTHER" id="PTHR11125">
    <property type="entry name" value="SUPPRESSOR OF TY 5"/>
    <property type="match status" value="1"/>
</dbReference>
<feature type="region of interest" description="Disordered" evidence="1">
    <location>
        <begin position="509"/>
        <end position="538"/>
    </location>
</feature>
<dbReference type="InterPro" id="IPR039659">
    <property type="entry name" value="SPT5"/>
</dbReference>
<dbReference type="GO" id="GO:0032784">
    <property type="term" value="P:regulation of DNA-templated transcription elongation"/>
    <property type="evidence" value="ECO:0007669"/>
    <property type="project" value="InterPro"/>
</dbReference>
<dbReference type="PANTHER" id="PTHR11125:SF7">
    <property type="entry name" value="TRANSCRIPTION ELONGATION FACTOR SPT5"/>
    <property type="match status" value="1"/>
</dbReference>
<dbReference type="EMBL" id="CACVBS010000030">
    <property type="protein sequence ID" value="CAA7260677.1"/>
    <property type="molecule type" value="Genomic_DNA"/>
</dbReference>
<keyword evidence="4" id="KW-1185">Reference proteome</keyword>
<dbReference type="InterPro" id="IPR036735">
    <property type="entry name" value="NGN_dom_sf"/>
</dbReference>
<evidence type="ECO:0000256" key="1">
    <source>
        <dbReference type="SAM" id="MobiDB-lite"/>
    </source>
</evidence>
<dbReference type="GO" id="GO:0006368">
    <property type="term" value="P:transcription elongation by RNA polymerase II"/>
    <property type="evidence" value="ECO:0007669"/>
    <property type="project" value="TreeGrafter"/>
</dbReference>
<comment type="caution">
    <text evidence="3">The sequence shown here is derived from an EMBL/GenBank/DDBJ whole genome shotgun (WGS) entry which is preliminary data.</text>
</comment>
<dbReference type="OrthoDB" id="3048815at2759"/>
<reference evidence="3 4" key="1">
    <citation type="submission" date="2020-01" db="EMBL/GenBank/DDBJ databases">
        <authorList>
            <person name="Gupta K D."/>
        </authorList>
    </citation>
    <scope>NUCLEOTIDE SEQUENCE [LARGE SCALE GENOMIC DNA]</scope>
</reference>
<dbReference type="Gene3D" id="3.30.70.940">
    <property type="entry name" value="NusG, N-terminal domain"/>
    <property type="match status" value="1"/>
</dbReference>
<name>A0A8S0XMU0_CYCAE</name>
<evidence type="ECO:0000313" key="3">
    <source>
        <dbReference type="EMBL" id="CAA7260677.1"/>
    </source>
</evidence>
<protein>
    <recommendedName>
        <fullName evidence="2">NGN domain-containing protein</fullName>
    </recommendedName>
</protein>
<feature type="domain" description="NGN" evidence="2">
    <location>
        <begin position="106"/>
        <end position="174"/>
    </location>
</feature>